<evidence type="ECO:0000259" key="6">
    <source>
        <dbReference type="Pfam" id="PF01103"/>
    </source>
</evidence>
<reference evidence="7 8" key="1">
    <citation type="submission" date="2018-06" db="EMBL/GenBank/DDBJ databases">
        <title>Genomic Encyclopedia of Archaeal and Bacterial Type Strains, Phase II (KMG-II): from individual species to whole genera.</title>
        <authorList>
            <person name="Goeker M."/>
        </authorList>
    </citation>
    <scope>NUCLEOTIDE SEQUENCE [LARGE SCALE GENOMIC DNA]</scope>
    <source>
        <strain evidence="7 8">DSM 15361</strain>
    </source>
</reference>
<evidence type="ECO:0000259" key="5">
    <source>
        <dbReference type="Pfam" id="PF00149"/>
    </source>
</evidence>
<comment type="subcellular location">
    <subcellularLocation>
        <location evidence="1">Membrane</location>
    </subcellularLocation>
</comment>
<proteinExistence type="predicted"/>
<organism evidence="7 8">
    <name type="scientific">Mesonia algae</name>
    <dbReference type="NCBI Taxonomy" id="213248"/>
    <lineage>
        <taxon>Bacteria</taxon>
        <taxon>Pseudomonadati</taxon>
        <taxon>Bacteroidota</taxon>
        <taxon>Flavobacteriia</taxon>
        <taxon>Flavobacteriales</taxon>
        <taxon>Flavobacteriaceae</taxon>
        <taxon>Mesonia</taxon>
    </lineage>
</organism>
<dbReference type="SUPFAM" id="SSF56300">
    <property type="entry name" value="Metallo-dependent phosphatases"/>
    <property type="match status" value="1"/>
</dbReference>
<dbReference type="Pfam" id="PF00149">
    <property type="entry name" value="Metallophos"/>
    <property type="match status" value="1"/>
</dbReference>
<protein>
    <submittedName>
        <fullName evidence="7">Calcineurin-like phosphoesterase family protein</fullName>
    </submittedName>
</protein>
<comment type="caution">
    <text evidence="7">The sequence shown here is derived from an EMBL/GenBank/DDBJ whole genome shotgun (WGS) entry which is preliminary data.</text>
</comment>
<dbReference type="InterPro" id="IPR029052">
    <property type="entry name" value="Metallo-depent_PP-like"/>
</dbReference>
<sequence>MSCKLQKIKVDLLFMKKNNIVLTIIAALVMLGCASFEPKYKDEDAQKAIIYPDQKELEHRFFLLGDAGYSQAGGTSLGILAFKSMLDSMPSKNSTTIFLGDNIYPAGMPQEGDPLRTQSEYRIDAQLDALENYDGNIIFIPGNHDWYDEGINGLEEQKDYIEKHLKKNNVWAPNSGCGFEVRDVSEGLAIIIIDSQWFLEDWDENPTINDNCPEIKTREAMLLEFANELKKNENKNVVVALHHPLFTNGVHGGNYHLNRHLYPSQKKIPLPVLGSLAMLIRTTGGVSIQDAQNQRYKNMVDRLSTAAAGYDNVMFVSGHEHNLQYNVEGNIHQIISGSGSKESYASLRNNGVFAYPGQGFAIYDVFKDGSTWVKFYKSVNNKPVLMFQQEIFEPKKEFDFVPLISDKIYTPYIKASIYEQEEAEKGVVYKSIFGNQYRNLYGKKIKAPVAYLDTLYGGLEVIRAGGGHQTRSLRLKDKKGRDYNLRALKKSALQLLQTVAFKDEEVGEDFENTLAEKAIQDFYTAAHPYAFMVVPDLSEAINIYHTNPQIFYVPKQQALKDYNEDYGDELYMLVERPEEGWMDSDKFGSPNEDIESTSGLFERLRRDEEYHLDEATYIRARVFDMLLGDWDRHQDQWRWSEFEDEEGNKTFKPIPRDRDQVFSNFDGAFFATLRGISGFGNQFSTYGENIGDIEWFNSSVVGLDRALLQNKGKEEWLKQAKYVQENITDEVIEKAFSKLPEEILVEESTAKLKSDLKARRGNIVNIAEKYYDYFAKLAIVTATDKDDFIDITRLEDGSANISIYRNIKGNRKYIVSNKTYSKKETKEIWIYGLDDDDVFNVVGESNHYIPIKIIGGQNNDIFKIKNGKGITVYDYKSKPNTIDEIGDAKLRLTDKYAVNIYNKDKKISSSTSILPGLGYNPDDGFKIGVQAVLTNNRFNRNPFTSQHKIGIAYYFAYDGFDVSYEGQFANAIGNFNFAVEGHYTSNNYATNFFGFGNETTNFAENGWSYDYNRVKINRIGVEAGLKQATPFGSYFEYMLSFETVNLEESSNRYVTDIYDAEDDEFFERKYFAGAHGTYKYESYDDEINPTRGMDFEFTLGGKINTTETKNSYAYIKPHLEFYNSISRNRKWVINTHVDSQINIGNDYEFYQAAQLGGETGLRGYRNERFSGQRSFSTGADLRYSFNQIKTRFLPFQIGVFAGGDLGRVWLDGEGSKQWHSDYGGGIFVNSAQSINGKFNMFNGEDGWRFSFGFGFKF</sequence>
<evidence type="ECO:0000256" key="4">
    <source>
        <dbReference type="ARBA" id="ARBA00023136"/>
    </source>
</evidence>
<keyword evidence="8" id="KW-1185">Reference proteome</keyword>
<dbReference type="GO" id="GO:0019867">
    <property type="term" value="C:outer membrane"/>
    <property type="evidence" value="ECO:0007669"/>
    <property type="project" value="InterPro"/>
</dbReference>
<dbReference type="Proteomes" id="UP000249542">
    <property type="component" value="Unassembled WGS sequence"/>
</dbReference>
<keyword evidence="2" id="KW-0732">Signal</keyword>
<evidence type="ECO:0000313" key="7">
    <source>
        <dbReference type="EMBL" id="PZW40586.1"/>
    </source>
</evidence>
<dbReference type="InterPro" id="IPR004843">
    <property type="entry name" value="Calcineurin-like_PHP"/>
</dbReference>
<accession>A0A2W7I1A5</accession>
<name>A0A2W7I1A5_9FLAO</name>
<dbReference type="Gene3D" id="2.40.160.50">
    <property type="entry name" value="membrane protein fhac: a member of the omp85/tpsb transporter family"/>
    <property type="match status" value="1"/>
</dbReference>
<dbReference type="AlphaFoldDB" id="A0A2W7I1A5"/>
<evidence type="ECO:0000256" key="2">
    <source>
        <dbReference type="ARBA" id="ARBA00022729"/>
    </source>
</evidence>
<feature type="domain" description="Bacterial surface antigen (D15)" evidence="6">
    <location>
        <begin position="973"/>
        <end position="1232"/>
    </location>
</feature>
<gene>
    <name evidence="7" type="ORF">LX95_01650</name>
</gene>
<dbReference type="Pfam" id="PF01103">
    <property type="entry name" value="Omp85"/>
    <property type="match status" value="1"/>
</dbReference>
<evidence type="ECO:0000256" key="3">
    <source>
        <dbReference type="ARBA" id="ARBA00022801"/>
    </source>
</evidence>
<dbReference type="InterPro" id="IPR051558">
    <property type="entry name" value="Metallophosphoesterase_PAP"/>
</dbReference>
<evidence type="ECO:0000256" key="1">
    <source>
        <dbReference type="ARBA" id="ARBA00004370"/>
    </source>
</evidence>
<dbReference type="PANTHER" id="PTHR10161">
    <property type="entry name" value="TARTRATE-RESISTANT ACID PHOSPHATASE TYPE 5"/>
    <property type="match status" value="1"/>
</dbReference>
<keyword evidence="3" id="KW-0378">Hydrolase</keyword>
<dbReference type="InterPro" id="IPR000184">
    <property type="entry name" value="Bac_surfAg_D15"/>
</dbReference>
<dbReference type="EMBL" id="QKYV01000004">
    <property type="protein sequence ID" value="PZW40586.1"/>
    <property type="molecule type" value="Genomic_DNA"/>
</dbReference>
<dbReference type="Gene3D" id="3.60.21.10">
    <property type="match status" value="1"/>
</dbReference>
<dbReference type="PANTHER" id="PTHR10161:SF14">
    <property type="entry name" value="TARTRATE-RESISTANT ACID PHOSPHATASE TYPE 5"/>
    <property type="match status" value="1"/>
</dbReference>
<evidence type="ECO:0000313" key="8">
    <source>
        <dbReference type="Proteomes" id="UP000249542"/>
    </source>
</evidence>
<dbReference type="GO" id="GO:0016787">
    <property type="term" value="F:hydrolase activity"/>
    <property type="evidence" value="ECO:0007669"/>
    <property type="project" value="UniProtKB-KW"/>
</dbReference>
<feature type="domain" description="Calcineurin-like phosphoesterase" evidence="5">
    <location>
        <begin position="82"/>
        <end position="259"/>
    </location>
</feature>
<dbReference type="PROSITE" id="PS51257">
    <property type="entry name" value="PROKAR_LIPOPROTEIN"/>
    <property type="match status" value="1"/>
</dbReference>
<keyword evidence="4" id="KW-0472">Membrane</keyword>